<reference evidence="2 3" key="1">
    <citation type="journal article" date="2018" name="Sci. Rep.">
        <title>Genomic signatures of local adaptation to the degree of environmental predictability in rotifers.</title>
        <authorList>
            <person name="Franch-Gras L."/>
            <person name="Hahn C."/>
            <person name="Garcia-Roger E.M."/>
            <person name="Carmona M.J."/>
            <person name="Serra M."/>
            <person name="Gomez A."/>
        </authorList>
    </citation>
    <scope>NUCLEOTIDE SEQUENCE [LARGE SCALE GENOMIC DNA]</scope>
    <source>
        <strain evidence="2">HYR1</strain>
    </source>
</reference>
<feature type="region of interest" description="Disordered" evidence="1">
    <location>
        <begin position="50"/>
        <end position="75"/>
    </location>
</feature>
<name>A0A3M7RK26_BRAPC</name>
<evidence type="ECO:0000313" key="2">
    <source>
        <dbReference type="EMBL" id="RNA23829.1"/>
    </source>
</evidence>
<accession>A0A3M7RK26</accession>
<protein>
    <submittedName>
        <fullName evidence="2">Uncharacterized protein</fullName>
    </submittedName>
</protein>
<sequence>MPSFNNQSSPENPLFKNQEQEFPDSYQNYPDQKVAGLELKSKSMASALNKFSRSSQNNKFESHTSQIRSFSSQVG</sequence>
<dbReference type="Proteomes" id="UP000276133">
    <property type="component" value="Unassembled WGS sequence"/>
</dbReference>
<evidence type="ECO:0000256" key="1">
    <source>
        <dbReference type="SAM" id="MobiDB-lite"/>
    </source>
</evidence>
<gene>
    <name evidence="2" type="ORF">BpHYR1_039861</name>
</gene>
<keyword evidence="3" id="KW-1185">Reference proteome</keyword>
<organism evidence="2 3">
    <name type="scientific">Brachionus plicatilis</name>
    <name type="common">Marine rotifer</name>
    <name type="synonym">Brachionus muelleri</name>
    <dbReference type="NCBI Taxonomy" id="10195"/>
    <lineage>
        <taxon>Eukaryota</taxon>
        <taxon>Metazoa</taxon>
        <taxon>Spiralia</taxon>
        <taxon>Gnathifera</taxon>
        <taxon>Rotifera</taxon>
        <taxon>Eurotatoria</taxon>
        <taxon>Monogononta</taxon>
        <taxon>Pseudotrocha</taxon>
        <taxon>Ploima</taxon>
        <taxon>Brachionidae</taxon>
        <taxon>Brachionus</taxon>
    </lineage>
</organism>
<proteinExistence type="predicted"/>
<feature type="compositionally biased region" description="Polar residues" evidence="1">
    <location>
        <begin position="1"/>
        <end position="17"/>
    </location>
</feature>
<comment type="caution">
    <text evidence="2">The sequence shown here is derived from an EMBL/GenBank/DDBJ whole genome shotgun (WGS) entry which is preliminary data.</text>
</comment>
<dbReference type="AlphaFoldDB" id="A0A3M7RK26"/>
<feature type="region of interest" description="Disordered" evidence="1">
    <location>
        <begin position="1"/>
        <end position="30"/>
    </location>
</feature>
<evidence type="ECO:0000313" key="3">
    <source>
        <dbReference type="Proteomes" id="UP000276133"/>
    </source>
</evidence>
<dbReference type="EMBL" id="REGN01003212">
    <property type="protein sequence ID" value="RNA23829.1"/>
    <property type="molecule type" value="Genomic_DNA"/>
</dbReference>